<dbReference type="SUPFAM" id="SSF55961">
    <property type="entry name" value="Bet v1-like"/>
    <property type="match status" value="1"/>
</dbReference>
<keyword evidence="2" id="KW-1185">Reference proteome</keyword>
<sequence>MAVRNHLIRTSPQTVWSVLEDGSRYAQWVVGTSSSEPVRGQWPQVGSAIRYEVRFGPLSLTNETVVRRCETGKDLELEAKAGALGSARIAIEVKPWGDHCLVVVDEHPLRGVGGLMHNMAVEALLQVRHRAMLARLAKLCEAEAVEEERRRPLGRVVPPTPGGGGARA</sequence>
<dbReference type="EMBL" id="CP023700">
    <property type="protein sequence ID" value="QEU84121.1"/>
    <property type="molecule type" value="Genomic_DNA"/>
</dbReference>
<evidence type="ECO:0000313" key="2">
    <source>
        <dbReference type="Proteomes" id="UP000327143"/>
    </source>
</evidence>
<name>A0ABX6A9U5_STRVD</name>
<protein>
    <submittedName>
        <fullName evidence="1">SRPBCC family protein</fullName>
    </submittedName>
</protein>
<proteinExistence type="predicted"/>
<gene>
    <name evidence="1" type="ORF">CP969_05080</name>
</gene>
<dbReference type="RefSeq" id="WP_016827623.1">
    <property type="nucleotide sequence ID" value="NZ_CP023700.1"/>
</dbReference>
<accession>A0ABX6A9U5</accession>
<dbReference type="InterPro" id="IPR023393">
    <property type="entry name" value="START-like_dom_sf"/>
</dbReference>
<dbReference type="Pfam" id="PF10604">
    <property type="entry name" value="Polyketide_cyc2"/>
    <property type="match status" value="1"/>
</dbReference>
<reference evidence="1 2" key="1">
    <citation type="submission" date="2017-09" db="EMBL/GenBank/DDBJ databases">
        <authorList>
            <person name="Lee N."/>
            <person name="Cho B.-K."/>
        </authorList>
    </citation>
    <scope>NUCLEOTIDE SEQUENCE [LARGE SCALE GENOMIC DNA]</scope>
    <source>
        <strain evidence="1 2">ATCC 39115</strain>
    </source>
</reference>
<dbReference type="Proteomes" id="UP000327143">
    <property type="component" value="Chromosome"/>
</dbReference>
<evidence type="ECO:0000313" key="1">
    <source>
        <dbReference type="EMBL" id="QEU84121.1"/>
    </source>
</evidence>
<dbReference type="CDD" id="cd07812">
    <property type="entry name" value="SRPBCC"/>
    <property type="match status" value="1"/>
</dbReference>
<dbReference type="Gene3D" id="3.30.530.20">
    <property type="match status" value="1"/>
</dbReference>
<dbReference type="InterPro" id="IPR019587">
    <property type="entry name" value="Polyketide_cyclase/dehydratase"/>
</dbReference>
<organism evidence="1 2">
    <name type="scientific">Streptomyces viridosporus T7A</name>
    <dbReference type="NCBI Taxonomy" id="665577"/>
    <lineage>
        <taxon>Bacteria</taxon>
        <taxon>Bacillati</taxon>
        <taxon>Actinomycetota</taxon>
        <taxon>Actinomycetes</taxon>
        <taxon>Kitasatosporales</taxon>
        <taxon>Streptomycetaceae</taxon>
        <taxon>Streptomyces</taxon>
    </lineage>
</organism>